<dbReference type="AlphaFoldDB" id="U6KC20"/>
<feature type="compositionally biased region" description="Low complexity" evidence="1">
    <location>
        <begin position="558"/>
        <end position="568"/>
    </location>
</feature>
<sequence length="610" mass="62756">MQRSVGGSTPSKAPGERSTPSALGQGLQAQVPAAGALSVSNRVAAAATAAAAAAAATAAARAEATAATARRYLQPWVLVDRYSKWRHLDQDELKAWQAKGESIFKEHLLPYVPSDISPAVAAVEADLAAAGAAAAAAAAGLAASAPGSSAAAAAAAGSGNTPASGRAAHSTSAAAAAAAAASGTNRFTSLFGVPAASHLSAAALSHHPWTAAQVRDVLRVEIWAGVPDAFKCCVFIHSNDALHNQQLHPTLYRQVQLDSFGPPPFPGSEPGRCPTFSGGLLGLEEDVCGVQTTLNQLELDGDAPLATWRSAPDDLTGRNAGNSSRPARVRLPHPYFPGISSPGSRTHGRTHGMNPLGQRLRHEFNFWPDTSRRAAEAEEVRQLQEQQQIQQRKLQKQQMQRDRVERNKQEQKRKLYGRRQAQKQRQQQQDADDDEEEEEEEEEVDEDEEAAACAAERQQSIEELLTYIGPNNRSTDPAPATAARKAKAGRGVKASLWAARRWSRRAGDNQASRGAPRGAPPASQLPRNGASEGPQGSGNKQGGPPPPGGGGGGGDGAAGKSASQPTAGAAGGAGGGAVGGAGAASPAVVAAAAAAVGGTAGRVPGQHLLL</sequence>
<dbReference type="GeneID" id="25376411"/>
<evidence type="ECO:0000313" key="2">
    <source>
        <dbReference type="EMBL" id="CDJ33028.1"/>
    </source>
</evidence>
<organism evidence="2 3">
    <name type="scientific">Eimeria mitis</name>
    <dbReference type="NCBI Taxonomy" id="44415"/>
    <lineage>
        <taxon>Eukaryota</taxon>
        <taxon>Sar</taxon>
        <taxon>Alveolata</taxon>
        <taxon>Apicomplexa</taxon>
        <taxon>Conoidasida</taxon>
        <taxon>Coccidia</taxon>
        <taxon>Eucoccidiorida</taxon>
        <taxon>Eimeriorina</taxon>
        <taxon>Eimeriidae</taxon>
        <taxon>Eimeria</taxon>
    </lineage>
</organism>
<keyword evidence="3" id="KW-1185">Reference proteome</keyword>
<dbReference type="Proteomes" id="UP000030744">
    <property type="component" value="Unassembled WGS sequence"/>
</dbReference>
<feature type="region of interest" description="Disordered" evidence="1">
    <location>
        <begin position="308"/>
        <end position="334"/>
    </location>
</feature>
<proteinExistence type="predicted"/>
<dbReference type="EMBL" id="HG684781">
    <property type="protein sequence ID" value="CDJ33028.1"/>
    <property type="molecule type" value="Genomic_DNA"/>
</dbReference>
<feature type="compositionally biased region" description="Gly residues" evidence="1">
    <location>
        <begin position="569"/>
        <end position="582"/>
    </location>
</feature>
<gene>
    <name evidence="2" type="ORF">EMH_0014520</name>
</gene>
<dbReference type="VEuPathDB" id="ToxoDB:EMH_0014520"/>
<dbReference type="OrthoDB" id="332020at2759"/>
<evidence type="ECO:0000313" key="3">
    <source>
        <dbReference type="Proteomes" id="UP000030744"/>
    </source>
</evidence>
<feature type="compositionally biased region" description="Acidic residues" evidence="1">
    <location>
        <begin position="430"/>
        <end position="450"/>
    </location>
</feature>
<feature type="compositionally biased region" description="Low complexity" evidence="1">
    <location>
        <begin position="388"/>
        <end position="398"/>
    </location>
</feature>
<name>U6KC20_9EIME</name>
<evidence type="ECO:0000256" key="1">
    <source>
        <dbReference type="SAM" id="MobiDB-lite"/>
    </source>
</evidence>
<protein>
    <submittedName>
        <fullName evidence="2">TLD domain-containing protein, putative</fullName>
    </submittedName>
</protein>
<reference evidence="2" key="1">
    <citation type="submission" date="2013-10" db="EMBL/GenBank/DDBJ databases">
        <title>Genomic analysis of the causative agents of coccidiosis in chickens.</title>
        <authorList>
            <person name="Reid A.J."/>
            <person name="Blake D."/>
            <person name="Billington K."/>
            <person name="Browne H."/>
            <person name="Dunn M."/>
            <person name="Hung S."/>
            <person name="Kawahara F."/>
            <person name="Miranda-Saavedra D."/>
            <person name="Mourier T."/>
            <person name="Nagra H."/>
            <person name="Otto T.D."/>
            <person name="Rawlings N."/>
            <person name="Sanchez A."/>
            <person name="Sanders M."/>
            <person name="Subramaniam C."/>
            <person name="Tay Y."/>
            <person name="Dear P."/>
            <person name="Doerig C."/>
            <person name="Gruber A."/>
            <person name="Parkinson J."/>
            <person name="Shirley M."/>
            <person name="Wan K.L."/>
            <person name="Berriman M."/>
            <person name="Tomley F."/>
            <person name="Pain A."/>
        </authorList>
    </citation>
    <scope>NUCLEOTIDE SEQUENCE [LARGE SCALE GENOMIC DNA]</scope>
    <source>
        <strain evidence="2">Houghton</strain>
    </source>
</reference>
<feature type="region of interest" description="Disordered" evidence="1">
    <location>
        <begin position="388"/>
        <end position="584"/>
    </location>
</feature>
<feature type="compositionally biased region" description="Low complexity" evidence="1">
    <location>
        <begin position="491"/>
        <end position="500"/>
    </location>
</feature>
<feature type="compositionally biased region" description="Polar residues" evidence="1">
    <location>
        <begin position="1"/>
        <end position="11"/>
    </location>
</feature>
<dbReference type="RefSeq" id="XP_013355592.1">
    <property type="nucleotide sequence ID" value="XM_013500138.1"/>
</dbReference>
<feature type="compositionally biased region" description="Basic and acidic residues" evidence="1">
    <location>
        <begin position="399"/>
        <end position="413"/>
    </location>
</feature>
<feature type="compositionally biased region" description="Low complexity" evidence="1">
    <location>
        <begin position="510"/>
        <end position="524"/>
    </location>
</feature>
<reference evidence="2" key="2">
    <citation type="submission" date="2013-10" db="EMBL/GenBank/DDBJ databases">
        <authorList>
            <person name="Aslett M."/>
        </authorList>
    </citation>
    <scope>NUCLEOTIDE SEQUENCE [LARGE SCALE GENOMIC DNA]</scope>
    <source>
        <strain evidence="2">Houghton</strain>
    </source>
</reference>
<accession>U6KC20</accession>
<feature type="region of interest" description="Disordered" evidence="1">
    <location>
        <begin position="1"/>
        <end position="26"/>
    </location>
</feature>